<feature type="domain" description="Phage ABA sandwich" evidence="1">
    <location>
        <begin position="9"/>
        <end position="99"/>
    </location>
</feature>
<evidence type="ECO:0000313" key="2">
    <source>
        <dbReference type="EMBL" id="PFK04279.1"/>
    </source>
</evidence>
<dbReference type="SUPFAM" id="SSF111074">
    <property type="entry name" value="Bacillus phage protein"/>
    <property type="match status" value="1"/>
</dbReference>
<evidence type="ECO:0000259" key="1">
    <source>
        <dbReference type="Pfam" id="PF18066"/>
    </source>
</evidence>
<dbReference type="InterPro" id="IPR028985">
    <property type="entry name" value="Bacillus_phage_prot-like"/>
</dbReference>
<evidence type="ECO:0000313" key="3">
    <source>
        <dbReference type="Proteomes" id="UP000224413"/>
    </source>
</evidence>
<accession>A0A9X6ZW73</accession>
<dbReference type="Gene3D" id="3.30.2120.10">
    <property type="entry name" value="Bacillus phage protein-like"/>
    <property type="match status" value="1"/>
</dbReference>
<gene>
    <name evidence="2" type="ORF">COI98_31965</name>
</gene>
<dbReference type="RefSeq" id="WP_098584704.1">
    <property type="nucleotide sequence ID" value="NZ_NUWJ01000424.1"/>
</dbReference>
<sequence>MGNREINNLVAEKVMGWNLRKMENVSAWVDENDNWTLKQMWNPSNDIQDAWEVVEKLKCDVKVTKTDLKPKYQVHVFVPGDVKMVFAETAPMAICKGALKAVGIQLQD</sequence>
<dbReference type="Proteomes" id="UP000224413">
    <property type="component" value="Unassembled WGS sequence"/>
</dbReference>
<comment type="caution">
    <text evidence="2">The sequence shown here is derived from an EMBL/GenBank/DDBJ whole genome shotgun (WGS) entry which is preliminary data.</text>
</comment>
<organism evidence="2 3">
    <name type="scientific">Bacillus cereus</name>
    <dbReference type="NCBI Taxonomy" id="1396"/>
    <lineage>
        <taxon>Bacteria</taxon>
        <taxon>Bacillati</taxon>
        <taxon>Bacillota</taxon>
        <taxon>Bacilli</taxon>
        <taxon>Bacillales</taxon>
        <taxon>Bacillaceae</taxon>
        <taxon>Bacillus</taxon>
        <taxon>Bacillus cereus group</taxon>
    </lineage>
</organism>
<dbReference type="AlphaFoldDB" id="A0A9X6ZW73"/>
<dbReference type="EMBL" id="NUWJ01000424">
    <property type="protein sequence ID" value="PFK04279.1"/>
    <property type="molecule type" value="Genomic_DNA"/>
</dbReference>
<name>A0A9X6ZW73_BACCE</name>
<dbReference type="Pfam" id="PF18066">
    <property type="entry name" value="Phage_ABA_S"/>
    <property type="match status" value="1"/>
</dbReference>
<protein>
    <recommendedName>
        <fullName evidence="1">Phage ABA sandwich domain-containing protein</fullName>
    </recommendedName>
</protein>
<dbReference type="InterPro" id="IPR041270">
    <property type="entry name" value="Phage_ABA_S"/>
</dbReference>
<reference evidence="2 3" key="1">
    <citation type="submission" date="2017-09" db="EMBL/GenBank/DDBJ databases">
        <title>Large-scale bioinformatics analysis of Bacillus genomes uncovers conserved roles of natural products in bacterial physiology.</title>
        <authorList>
            <consortium name="Agbiome Team Llc"/>
            <person name="Bleich R.M."/>
            <person name="Grubbs K.J."/>
            <person name="Santa Maria K.C."/>
            <person name="Allen S.E."/>
            <person name="Farag S."/>
            <person name="Shank E.A."/>
            <person name="Bowers A."/>
        </authorList>
    </citation>
    <scope>NUCLEOTIDE SEQUENCE [LARGE SCALE GENOMIC DNA]</scope>
    <source>
        <strain evidence="2 3">AFS083741</strain>
    </source>
</reference>
<proteinExistence type="predicted"/>